<sequence length="135" mass="15594">MSYQFGLALYEYLVQPQLIYPPSEEHWSQPQWIRAQWSQKNPLDFSHAYFSPPQGEAMKTVIAQMTALEPANRMSMLEAQESLTHISRLAREHHYPATPVVQAPTVSPVVPPAPEEEEIEEHRSNSPRFRYKAFS</sequence>
<dbReference type="AlphaFoldDB" id="A0A078KXI4"/>
<dbReference type="RefSeq" id="WP_043872941.1">
    <property type="nucleotide sequence ID" value="NZ_CCVW01000001.1"/>
</dbReference>
<evidence type="ECO:0000256" key="1">
    <source>
        <dbReference type="SAM" id="MobiDB-lite"/>
    </source>
</evidence>
<dbReference type="Proteomes" id="UP000044071">
    <property type="component" value="Unassembled WGS sequence"/>
</dbReference>
<keyword evidence="3" id="KW-1185">Reference proteome</keyword>
<dbReference type="OrthoDB" id="5648427at2"/>
<reference evidence="2 3" key="1">
    <citation type="submission" date="2014-06" db="EMBL/GenBank/DDBJ databases">
        <authorList>
            <person name="Urmite Genomes Urmite Genomes"/>
        </authorList>
    </citation>
    <scope>NUCLEOTIDE SEQUENCE [LARGE SCALE GENOMIC DNA]</scope>
</reference>
<dbReference type="Gene3D" id="1.10.510.10">
    <property type="entry name" value="Transferase(Phosphotransferase) domain 1"/>
    <property type="match status" value="1"/>
</dbReference>
<accession>A0A078KXI4</accession>
<organism evidence="2 3">
    <name type="scientific">Legionella massiliensis</name>
    <dbReference type="NCBI Taxonomy" id="1034943"/>
    <lineage>
        <taxon>Bacteria</taxon>
        <taxon>Pseudomonadati</taxon>
        <taxon>Pseudomonadota</taxon>
        <taxon>Gammaproteobacteria</taxon>
        <taxon>Legionellales</taxon>
        <taxon>Legionellaceae</taxon>
        <taxon>Legionella</taxon>
    </lineage>
</organism>
<protein>
    <recommendedName>
        <fullName evidence="4">Protein kinase domain-containing protein</fullName>
    </recommendedName>
</protein>
<evidence type="ECO:0008006" key="4">
    <source>
        <dbReference type="Google" id="ProtNLM"/>
    </source>
</evidence>
<name>A0A078KXI4_9GAMM</name>
<feature type="region of interest" description="Disordered" evidence="1">
    <location>
        <begin position="100"/>
        <end position="135"/>
    </location>
</feature>
<gene>
    <name evidence="2" type="ORF">BN59_00677</name>
</gene>
<evidence type="ECO:0000313" key="2">
    <source>
        <dbReference type="EMBL" id="CDZ76408.1"/>
    </source>
</evidence>
<proteinExistence type="predicted"/>
<evidence type="ECO:0000313" key="3">
    <source>
        <dbReference type="Proteomes" id="UP000044071"/>
    </source>
</evidence>
<dbReference type="EMBL" id="CCSB01000001">
    <property type="protein sequence ID" value="CDZ76408.1"/>
    <property type="molecule type" value="Genomic_DNA"/>
</dbReference>